<accession>A0ABD5UZI1</accession>
<comment type="caution">
    <text evidence="2">The sequence shown here is derived from an EMBL/GenBank/DDBJ whole genome shotgun (WGS) entry which is preliminary data.</text>
</comment>
<evidence type="ECO:0000313" key="3">
    <source>
        <dbReference type="Proteomes" id="UP001596312"/>
    </source>
</evidence>
<dbReference type="RefSeq" id="WP_340603051.1">
    <property type="nucleotide sequence ID" value="NZ_JBBMXV010000001.1"/>
</dbReference>
<dbReference type="Pfam" id="PF10069">
    <property type="entry name" value="DICT"/>
    <property type="match status" value="1"/>
</dbReference>
<dbReference type="AlphaFoldDB" id="A0ABD5UZI1"/>
<dbReference type="InterPro" id="IPR019278">
    <property type="entry name" value="DICT_dom"/>
</dbReference>
<sequence>MSLTELISGVEAHEKTLTVYNTDGDTVGELRERFADRNLVVESGTVETGPDRFVVLGHEGEFLTAVGIDELLARSGSERAGFGGDPYRPILDHLDETLFTSYGHREMLAASREIEDRAWRVGRGELHAGFQRLSTLRTQLDVYNALARRDGLAIHTYAIPDVEAPQGADFSVHLDESDEVASVWCVAFDGGGTDRKKCALLAEERSPRAFYGFWTYDPDTVDYVIDHLSSTYARPDTG</sequence>
<gene>
    <name evidence="2" type="ORF">ACFQGH_04970</name>
</gene>
<dbReference type="EMBL" id="JBHSXQ010000001">
    <property type="protein sequence ID" value="MFC6904547.1"/>
    <property type="molecule type" value="Genomic_DNA"/>
</dbReference>
<keyword evidence="3" id="KW-1185">Reference proteome</keyword>
<dbReference type="InterPro" id="IPR016954">
    <property type="entry name" value="Uncharacterised_Vng0742h"/>
</dbReference>
<feature type="domain" description="DICT" evidence="1">
    <location>
        <begin position="90"/>
        <end position="205"/>
    </location>
</feature>
<dbReference type="PIRSF" id="PIRSF030471">
    <property type="entry name" value="STR_Vng0742h_prd"/>
    <property type="match status" value="1"/>
</dbReference>
<reference evidence="2 3" key="1">
    <citation type="journal article" date="2019" name="Int. J. Syst. Evol. Microbiol.">
        <title>The Global Catalogue of Microorganisms (GCM) 10K type strain sequencing project: providing services to taxonomists for standard genome sequencing and annotation.</title>
        <authorList>
            <consortium name="The Broad Institute Genomics Platform"/>
            <consortium name="The Broad Institute Genome Sequencing Center for Infectious Disease"/>
            <person name="Wu L."/>
            <person name="Ma J."/>
        </authorList>
    </citation>
    <scope>NUCLEOTIDE SEQUENCE [LARGE SCALE GENOMIC DNA]</scope>
    <source>
        <strain evidence="2 3">CGMCC 1.3240</strain>
    </source>
</reference>
<proteinExistence type="predicted"/>
<name>A0ABD5UZI1_9EURY</name>
<protein>
    <submittedName>
        <fullName evidence="2">DICT sensory domain-containing protein</fullName>
    </submittedName>
</protein>
<evidence type="ECO:0000313" key="2">
    <source>
        <dbReference type="EMBL" id="MFC6904547.1"/>
    </source>
</evidence>
<organism evidence="2 3">
    <name type="scientific">Halalkalicoccus tibetensis</name>
    <dbReference type="NCBI Taxonomy" id="175632"/>
    <lineage>
        <taxon>Archaea</taxon>
        <taxon>Methanobacteriati</taxon>
        <taxon>Methanobacteriota</taxon>
        <taxon>Stenosarchaea group</taxon>
        <taxon>Halobacteria</taxon>
        <taxon>Halobacteriales</taxon>
        <taxon>Halococcaceae</taxon>
        <taxon>Halalkalicoccus</taxon>
    </lineage>
</organism>
<evidence type="ECO:0000259" key="1">
    <source>
        <dbReference type="Pfam" id="PF10069"/>
    </source>
</evidence>
<dbReference type="Proteomes" id="UP001596312">
    <property type="component" value="Unassembled WGS sequence"/>
</dbReference>